<feature type="transmembrane region" description="Helical" evidence="7">
    <location>
        <begin position="373"/>
        <end position="391"/>
    </location>
</feature>
<organism evidence="10 11">
    <name type="scientific">Nitrosomonas mobilis</name>
    <dbReference type="NCBI Taxonomy" id="51642"/>
    <lineage>
        <taxon>Bacteria</taxon>
        <taxon>Pseudomonadati</taxon>
        <taxon>Pseudomonadota</taxon>
        <taxon>Betaproteobacteria</taxon>
        <taxon>Nitrosomonadales</taxon>
        <taxon>Nitrosomonadaceae</taxon>
        <taxon>Nitrosomonas</taxon>
    </lineage>
</organism>
<dbReference type="InterPro" id="IPR038770">
    <property type="entry name" value="Na+/solute_symporter_sf"/>
</dbReference>
<accession>A0A1G5SDJ4</accession>
<feature type="transmembrane region" description="Helical" evidence="7">
    <location>
        <begin position="312"/>
        <end position="334"/>
    </location>
</feature>
<proteinExistence type="inferred from homology"/>
<evidence type="ECO:0000256" key="2">
    <source>
        <dbReference type="ARBA" id="ARBA00005551"/>
    </source>
</evidence>
<feature type="transmembrane region" description="Helical" evidence="7">
    <location>
        <begin position="149"/>
        <end position="172"/>
    </location>
</feature>
<dbReference type="Gene3D" id="1.20.1530.20">
    <property type="match status" value="1"/>
</dbReference>
<dbReference type="EMBL" id="FMWO01000029">
    <property type="protein sequence ID" value="SCZ84611.1"/>
    <property type="molecule type" value="Genomic_DNA"/>
</dbReference>
<dbReference type="PANTHER" id="PTHR42751:SF1">
    <property type="entry name" value="CATION_PROTON ANTIPORTER YBAL-RELATED"/>
    <property type="match status" value="1"/>
</dbReference>
<sequence>MPHSTILITTIAISLGLALLLGMVAHRLKLPVLVGYLAAGIIIGPATPGFAVDIELSSQLAEIGVILLMFGVGLHFSLNDLLAVRKIAIPGAILQILVATILGTIVAISWEWSLGGGIVFGLALSVASTVVLLRALEHRGLLKSINGKIAIGWLIVEDLVVVLALVLLPALSVWFTTDTDSVSITGSGSLDLLITLTVILGKVAIFIGFMLVIGKRIFPKLLWYVASTKSQELFILCVVSVAVGIAYGAAILFDVSLALGAFFSGMVMRESPLSHRAAQESLPLRDAFSVLFFVSIGMLFDPDILLEEPLKLVIVVIIIIFGKSAIALLLILVLRYPLNTALTVSVSLAQIGELSFILASLGHSLGLLPSDGYSLILAGALVTITLNPLVFQTAEPIQNWIRARSRLARLVERPNDPLAELPFAVSSEAVTNHVIIVGFGSTGARMGTMLAKQAIPFVAVDPNRELIEQLRSEGIHAVAGNASEPAVLIQAHIARSAVLVITVSDPIAVRQMVEVSRILNPHNDILISTFNKEEAAILQQEQTGTIFLGEQVLVENVVARITCSLQQHKSTNEAQH</sequence>
<reference evidence="10 11" key="1">
    <citation type="submission" date="2016-10" db="EMBL/GenBank/DDBJ databases">
        <authorList>
            <person name="de Groot N.N."/>
        </authorList>
    </citation>
    <scope>NUCLEOTIDE SEQUENCE [LARGE SCALE GENOMIC DNA]</scope>
    <source>
        <strain evidence="10">1</strain>
    </source>
</reference>
<keyword evidence="3" id="KW-0813">Transport</keyword>
<dbReference type="InterPro" id="IPR003148">
    <property type="entry name" value="RCK_N"/>
</dbReference>
<dbReference type="STRING" id="51642.NSMM_230032"/>
<dbReference type="PANTHER" id="PTHR42751">
    <property type="entry name" value="SODIUM/HYDROGEN EXCHANGER FAMILY/TRKA DOMAIN PROTEIN"/>
    <property type="match status" value="1"/>
</dbReference>
<keyword evidence="11" id="KW-1185">Reference proteome</keyword>
<dbReference type="GO" id="GO:1902600">
    <property type="term" value="P:proton transmembrane transport"/>
    <property type="evidence" value="ECO:0007669"/>
    <property type="project" value="InterPro"/>
</dbReference>
<dbReference type="GO" id="GO:0016020">
    <property type="term" value="C:membrane"/>
    <property type="evidence" value="ECO:0007669"/>
    <property type="project" value="UniProtKB-SubCell"/>
</dbReference>
<evidence type="ECO:0000256" key="6">
    <source>
        <dbReference type="ARBA" id="ARBA00023136"/>
    </source>
</evidence>
<dbReference type="AlphaFoldDB" id="A0A1G5SDJ4"/>
<feature type="transmembrane region" description="Helical" evidence="7">
    <location>
        <begin position="233"/>
        <end position="262"/>
    </location>
</feature>
<dbReference type="InterPro" id="IPR036291">
    <property type="entry name" value="NAD(P)-bd_dom_sf"/>
</dbReference>
<feature type="transmembrane region" description="Helical" evidence="7">
    <location>
        <begin position="340"/>
        <end position="361"/>
    </location>
</feature>
<keyword evidence="5 7" id="KW-1133">Transmembrane helix</keyword>
<feature type="transmembrane region" description="Helical" evidence="7">
    <location>
        <begin position="192"/>
        <end position="213"/>
    </location>
</feature>
<feature type="domain" description="Cation/H+ exchanger transmembrane" evidence="8">
    <location>
        <begin position="17"/>
        <end position="391"/>
    </location>
</feature>
<dbReference type="OrthoDB" id="9781411at2"/>
<comment type="similarity">
    <text evidence="2">Belongs to the monovalent cation:proton antiporter 2 (CPA2) transporter (TC 2.A.37) family.</text>
</comment>
<feature type="domain" description="RCK N-terminal" evidence="9">
    <location>
        <begin position="434"/>
        <end position="541"/>
    </location>
</feature>
<gene>
    <name evidence="10" type="primary">ybaL</name>
    <name evidence="10" type="ORF">NSMM_230032</name>
</gene>
<evidence type="ECO:0000313" key="11">
    <source>
        <dbReference type="Proteomes" id="UP000198729"/>
    </source>
</evidence>
<dbReference type="Proteomes" id="UP000198729">
    <property type="component" value="Unassembled WGS sequence"/>
</dbReference>
<evidence type="ECO:0000256" key="4">
    <source>
        <dbReference type="ARBA" id="ARBA00022692"/>
    </source>
</evidence>
<protein>
    <submittedName>
        <fullName evidence="10">Inner membrane protein YbaL</fullName>
    </submittedName>
</protein>
<dbReference type="GO" id="GO:0015297">
    <property type="term" value="F:antiporter activity"/>
    <property type="evidence" value="ECO:0007669"/>
    <property type="project" value="InterPro"/>
</dbReference>
<dbReference type="Pfam" id="PF00999">
    <property type="entry name" value="Na_H_Exchanger"/>
    <property type="match status" value="1"/>
</dbReference>
<dbReference type="InterPro" id="IPR006153">
    <property type="entry name" value="Cation/H_exchanger_TM"/>
</dbReference>
<feature type="transmembrane region" description="Helical" evidence="7">
    <location>
        <begin position="91"/>
        <end position="110"/>
    </location>
</feature>
<evidence type="ECO:0000259" key="9">
    <source>
        <dbReference type="Pfam" id="PF02254"/>
    </source>
</evidence>
<name>A0A1G5SDJ4_9PROT</name>
<keyword evidence="6 7" id="KW-0472">Membrane</keyword>
<evidence type="ECO:0000256" key="7">
    <source>
        <dbReference type="SAM" id="Phobius"/>
    </source>
</evidence>
<feature type="transmembrane region" description="Helical" evidence="7">
    <location>
        <begin position="6"/>
        <end position="25"/>
    </location>
</feature>
<evidence type="ECO:0000256" key="1">
    <source>
        <dbReference type="ARBA" id="ARBA00004141"/>
    </source>
</evidence>
<feature type="transmembrane region" description="Helical" evidence="7">
    <location>
        <begin position="116"/>
        <end position="137"/>
    </location>
</feature>
<keyword evidence="4 7" id="KW-0812">Transmembrane</keyword>
<dbReference type="Pfam" id="PF02254">
    <property type="entry name" value="TrkA_N"/>
    <property type="match status" value="1"/>
</dbReference>
<dbReference type="RefSeq" id="WP_090284219.1">
    <property type="nucleotide sequence ID" value="NZ_FMWO01000029.1"/>
</dbReference>
<dbReference type="Gene3D" id="3.40.50.720">
    <property type="entry name" value="NAD(P)-binding Rossmann-like Domain"/>
    <property type="match status" value="1"/>
</dbReference>
<dbReference type="SUPFAM" id="SSF51735">
    <property type="entry name" value="NAD(P)-binding Rossmann-fold domains"/>
    <property type="match status" value="1"/>
</dbReference>
<evidence type="ECO:0000256" key="5">
    <source>
        <dbReference type="ARBA" id="ARBA00022989"/>
    </source>
</evidence>
<feature type="transmembrane region" description="Helical" evidence="7">
    <location>
        <begin position="63"/>
        <end position="84"/>
    </location>
</feature>
<feature type="transmembrane region" description="Helical" evidence="7">
    <location>
        <begin position="32"/>
        <end position="51"/>
    </location>
</feature>
<evidence type="ECO:0000313" key="10">
    <source>
        <dbReference type="EMBL" id="SCZ84611.1"/>
    </source>
</evidence>
<dbReference type="GO" id="GO:0006813">
    <property type="term" value="P:potassium ion transport"/>
    <property type="evidence" value="ECO:0007669"/>
    <property type="project" value="InterPro"/>
</dbReference>
<comment type="subcellular location">
    <subcellularLocation>
        <location evidence="1">Membrane</location>
        <topology evidence="1">Multi-pass membrane protein</topology>
    </subcellularLocation>
</comment>
<evidence type="ECO:0000259" key="8">
    <source>
        <dbReference type="Pfam" id="PF00999"/>
    </source>
</evidence>
<evidence type="ECO:0000256" key="3">
    <source>
        <dbReference type="ARBA" id="ARBA00022448"/>
    </source>
</evidence>